<dbReference type="EC" id="2.7.1.39" evidence="3 13"/>
<dbReference type="EMBL" id="CP049889">
    <property type="protein sequence ID" value="QIK51088.1"/>
    <property type="molecule type" value="Genomic_DNA"/>
</dbReference>
<feature type="domain" description="GHMP kinase C-terminal" evidence="15">
    <location>
        <begin position="192"/>
        <end position="269"/>
    </location>
</feature>
<dbReference type="GO" id="GO:0009088">
    <property type="term" value="P:threonine biosynthetic process"/>
    <property type="evidence" value="ECO:0007669"/>
    <property type="project" value="UniProtKB-UniRule"/>
</dbReference>
<dbReference type="GO" id="GO:0005737">
    <property type="term" value="C:cytoplasm"/>
    <property type="evidence" value="ECO:0007669"/>
    <property type="project" value="UniProtKB-SubCell"/>
</dbReference>
<evidence type="ECO:0000256" key="4">
    <source>
        <dbReference type="ARBA" id="ARBA00017858"/>
    </source>
</evidence>
<evidence type="ECO:0000259" key="14">
    <source>
        <dbReference type="Pfam" id="PF00288"/>
    </source>
</evidence>
<reference evidence="16 17" key="1">
    <citation type="journal article" date="2017" name="Int. J. Syst. Evol. Microbiol.">
        <title>Jeotgalibaca porci sp. nov. and Jeotgalibaca arthritidis sp. nov., isolated from pigs, and emended description of the genus Jeotgalibaca.</title>
        <authorList>
            <person name="Zamora L."/>
            <person name="Perez-Sancho M."/>
            <person name="Dominguez L."/>
            <person name="Fernandez-Garayzabal J.F."/>
            <person name="Vela A.I."/>
        </authorList>
    </citation>
    <scope>NUCLEOTIDE SEQUENCE [LARGE SCALE GENOMIC DNA]</scope>
    <source>
        <strain evidence="16 17">CCUG 69148</strain>
    </source>
</reference>
<keyword evidence="6 13" id="KW-0808">Transferase</keyword>
<comment type="function">
    <text evidence="12 13">Catalyzes the ATP-dependent phosphorylation of L-homoserine to L-homoserine phosphate.</text>
</comment>
<keyword evidence="10 13" id="KW-0067">ATP-binding</keyword>
<dbReference type="SUPFAM" id="SSF54211">
    <property type="entry name" value="Ribosomal protein S5 domain 2-like"/>
    <property type="match status" value="1"/>
</dbReference>
<comment type="similarity">
    <text evidence="2 13">Belongs to the GHMP kinase family. Homoserine kinase subfamily.</text>
</comment>
<dbReference type="GO" id="GO:0004413">
    <property type="term" value="F:homoserine kinase activity"/>
    <property type="evidence" value="ECO:0007669"/>
    <property type="project" value="UniProtKB-UniRule"/>
</dbReference>
<evidence type="ECO:0000256" key="11">
    <source>
        <dbReference type="ARBA" id="ARBA00049375"/>
    </source>
</evidence>
<evidence type="ECO:0000256" key="7">
    <source>
        <dbReference type="ARBA" id="ARBA00022697"/>
    </source>
</evidence>
<keyword evidence="8 13" id="KW-0547">Nucleotide-binding</keyword>
<comment type="subcellular location">
    <subcellularLocation>
        <location evidence="13">Cytoplasm</location>
    </subcellularLocation>
</comment>
<feature type="domain" description="GHMP kinase N-terminal" evidence="14">
    <location>
        <begin position="54"/>
        <end position="131"/>
    </location>
</feature>
<keyword evidence="5 13" id="KW-0028">Amino-acid biosynthesis</keyword>
<dbReference type="InterPro" id="IPR006203">
    <property type="entry name" value="GHMP_knse_ATP-bd_CS"/>
</dbReference>
<dbReference type="PRINTS" id="PR00958">
    <property type="entry name" value="HOMSERKINASE"/>
</dbReference>
<name>A0A6G7WFX2_9LACT</name>
<dbReference type="Gene3D" id="3.30.70.890">
    <property type="entry name" value="GHMP kinase, C-terminal domain"/>
    <property type="match status" value="1"/>
</dbReference>
<keyword evidence="13" id="KW-0963">Cytoplasm</keyword>
<dbReference type="HAMAP" id="MF_00384">
    <property type="entry name" value="Homoser_kinase"/>
    <property type="match status" value="1"/>
</dbReference>
<gene>
    <name evidence="13" type="primary">thrB</name>
    <name evidence="16" type="ORF">G7058_02850</name>
</gene>
<sequence>MTHIIVPATSANLGPGFDSFGVAVSLYLDLEILQPASEWIITHELDGLPHDRSNLIIQTALELAPNLEPHHLKMTSEVPPARGLGSSSAAIVAGIELANFLGKLNLTADEKIQIASRIEGHPDNVMPAIVGDFVVGANVAGQVFWKQIPFPDACFVSVIPKRELKTTESRSVLPKELLFPEAVQASSIANVLLSALQQGDLTTAGKMMEADLFHEPYRATLIPEVVQLRKIAHEEKAYGTYLSGAGTTVMTVIASEYAPALVERVKNEMPDCLVHLTKVDKQGVRIVKAD</sequence>
<evidence type="ECO:0000256" key="1">
    <source>
        <dbReference type="ARBA" id="ARBA00005015"/>
    </source>
</evidence>
<accession>A0A6G7WFX2</accession>
<dbReference type="InterPro" id="IPR013750">
    <property type="entry name" value="GHMP_kinase_C_dom"/>
</dbReference>
<evidence type="ECO:0000256" key="5">
    <source>
        <dbReference type="ARBA" id="ARBA00022605"/>
    </source>
</evidence>
<dbReference type="RefSeq" id="WP_166062134.1">
    <property type="nucleotide sequence ID" value="NZ_CP049889.1"/>
</dbReference>
<dbReference type="GO" id="GO:0005524">
    <property type="term" value="F:ATP binding"/>
    <property type="evidence" value="ECO:0007669"/>
    <property type="project" value="UniProtKB-UniRule"/>
</dbReference>
<evidence type="ECO:0000256" key="12">
    <source>
        <dbReference type="ARBA" id="ARBA00049954"/>
    </source>
</evidence>
<keyword evidence="9 13" id="KW-0418">Kinase</keyword>
<dbReference type="InterPro" id="IPR014721">
    <property type="entry name" value="Ribsml_uS5_D2-typ_fold_subgr"/>
</dbReference>
<dbReference type="InterPro" id="IPR036554">
    <property type="entry name" value="GHMP_kinase_C_sf"/>
</dbReference>
<comment type="catalytic activity">
    <reaction evidence="11 13">
        <text>L-homoserine + ATP = O-phospho-L-homoserine + ADP + H(+)</text>
        <dbReference type="Rhea" id="RHEA:13985"/>
        <dbReference type="ChEBI" id="CHEBI:15378"/>
        <dbReference type="ChEBI" id="CHEBI:30616"/>
        <dbReference type="ChEBI" id="CHEBI:57476"/>
        <dbReference type="ChEBI" id="CHEBI:57590"/>
        <dbReference type="ChEBI" id="CHEBI:456216"/>
        <dbReference type="EC" id="2.7.1.39"/>
    </reaction>
</comment>
<evidence type="ECO:0000259" key="15">
    <source>
        <dbReference type="Pfam" id="PF08544"/>
    </source>
</evidence>
<dbReference type="AlphaFoldDB" id="A0A6G7WFX2"/>
<dbReference type="UniPathway" id="UPA00050">
    <property type="reaction ID" value="UER00064"/>
</dbReference>
<dbReference type="GeneID" id="94552202"/>
<dbReference type="KEGG" id="jpo:G7058_02850"/>
<dbReference type="PANTHER" id="PTHR20861:SF1">
    <property type="entry name" value="HOMOSERINE KINASE"/>
    <property type="match status" value="1"/>
</dbReference>
<dbReference type="Gene3D" id="3.30.230.10">
    <property type="match status" value="1"/>
</dbReference>
<evidence type="ECO:0000256" key="9">
    <source>
        <dbReference type="ARBA" id="ARBA00022777"/>
    </source>
</evidence>
<evidence type="ECO:0000256" key="3">
    <source>
        <dbReference type="ARBA" id="ARBA00012078"/>
    </source>
</evidence>
<dbReference type="InterPro" id="IPR006204">
    <property type="entry name" value="GHMP_kinase_N_dom"/>
</dbReference>
<comment type="pathway">
    <text evidence="1 13">Amino-acid biosynthesis; L-threonine biosynthesis; L-threonine from L-aspartate: step 4/5.</text>
</comment>
<dbReference type="Proteomes" id="UP000501830">
    <property type="component" value="Chromosome"/>
</dbReference>
<dbReference type="PIRSF" id="PIRSF000676">
    <property type="entry name" value="Homoser_kin"/>
    <property type="match status" value="1"/>
</dbReference>
<dbReference type="PANTHER" id="PTHR20861">
    <property type="entry name" value="HOMOSERINE/4-DIPHOSPHOCYTIDYL-2-C-METHYL-D-ERYTHRITOL KINASE"/>
    <property type="match status" value="1"/>
</dbReference>
<keyword evidence="7 13" id="KW-0791">Threonine biosynthesis</keyword>
<evidence type="ECO:0000313" key="16">
    <source>
        <dbReference type="EMBL" id="QIK51088.1"/>
    </source>
</evidence>
<dbReference type="SUPFAM" id="SSF55060">
    <property type="entry name" value="GHMP Kinase, C-terminal domain"/>
    <property type="match status" value="1"/>
</dbReference>
<dbReference type="PROSITE" id="PS00627">
    <property type="entry name" value="GHMP_KINASES_ATP"/>
    <property type="match status" value="1"/>
</dbReference>
<evidence type="ECO:0000256" key="10">
    <source>
        <dbReference type="ARBA" id="ARBA00022840"/>
    </source>
</evidence>
<dbReference type="NCBIfam" id="TIGR00191">
    <property type="entry name" value="thrB"/>
    <property type="match status" value="1"/>
</dbReference>
<evidence type="ECO:0000256" key="2">
    <source>
        <dbReference type="ARBA" id="ARBA00007370"/>
    </source>
</evidence>
<dbReference type="InterPro" id="IPR020568">
    <property type="entry name" value="Ribosomal_Su5_D2-typ_SF"/>
</dbReference>
<evidence type="ECO:0000256" key="13">
    <source>
        <dbReference type="HAMAP-Rule" id="MF_00384"/>
    </source>
</evidence>
<evidence type="ECO:0000313" key="17">
    <source>
        <dbReference type="Proteomes" id="UP000501830"/>
    </source>
</evidence>
<protein>
    <recommendedName>
        <fullName evidence="4 13">Homoserine kinase</fullName>
        <shortName evidence="13">HK</shortName>
        <shortName evidence="13">HSK</shortName>
        <ecNumber evidence="3 13">2.7.1.39</ecNumber>
    </recommendedName>
</protein>
<dbReference type="Pfam" id="PF08544">
    <property type="entry name" value="GHMP_kinases_C"/>
    <property type="match status" value="1"/>
</dbReference>
<evidence type="ECO:0000256" key="8">
    <source>
        <dbReference type="ARBA" id="ARBA00022741"/>
    </source>
</evidence>
<keyword evidence="17" id="KW-1185">Reference proteome</keyword>
<proteinExistence type="inferred from homology"/>
<feature type="binding site" evidence="13">
    <location>
        <begin position="79"/>
        <end position="89"/>
    </location>
    <ligand>
        <name>ATP</name>
        <dbReference type="ChEBI" id="CHEBI:30616"/>
    </ligand>
</feature>
<dbReference type="InterPro" id="IPR000870">
    <property type="entry name" value="Homoserine_kinase"/>
</dbReference>
<organism evidence="16 17">
    <name type="scientific">Jeotgalibaca porci</name>
    <dbReference type="NCBI Taxonomy" id="1868793"/>
    <lineage>
        <taxon>Bacteria</taxon>
        <taxon>Bacillati</taxon>
        <taxon>Bacillota</taxon>
        <taxon>Bacilli</taxon>
        <taxon>Lactobacillales</taxon>
        <taxon>Carnobacteriaceae</taxon>
        <taxon>Jeotgalibaca</taxon>
    </lineage>
</organism>
<dbReference type="Pfam" id="PF00288">
    <property type="entry name" value="GHMP_kinases_N"/>
    <property type="match status" value="1"/>
</dbReference>
<evidence type="ECO:0000256" key="6">
    <source>
        <dbReference type="ARBA" id="ARBA00022679"/>
    </source>
</evidence>